<proteinExistence type="predicted"/>
<dbReference type="EMBL" id="JARMQG010000242">
    <property type="protein sequence ID" value="MED3563936.1"/>
    <property type="molecule type" value="Genomic_DNA"/>
</dbReference>
<dbReference type="Proteomes" id="UP001330749">
    <property type="component" value="Unassembled WGS sequence"/>
</dbReference>
<reference evidence="1 2" key="1">
    <citation type="submission" date="2023-03" db="EMBL/GenBank/DDBJ databases">
        <title>Bacillus Genome Sequencing.</title>
        <authorList>
            <person name="Dunlap C."/>
        </authorList>
    </citation>
    <scope>NUCLEOTIDE SEQUENCE [LARGE SCALE GENOMIC DNA]</scope>
    <source>
        <strain evidence="1 2">B-14544</strain>
    </source>
</reference>
<sequence>MQSDFFSREVMLLLEEHSDEKVELIYNANLFSFKMPKIGPRPPYYYNPRYEQYYPII</sequence>
<accession>A0ABU6NEM8</accession>
<comment type="caution">
    <text evidence="1">The sequence shown here is derived from an EMBL/GenBank/DDBJ whole genome shotgun (WGS) entry which is preliminary data.</text>
</comment>
<evidence type="ECO:0000313" key="1">
    <source>
        <dbReference type="EMBL" id="MED3563936.1"/>
    </source>
</evidence>
<dbReference type="RefSeq" id="WP_327969036.1">
    <property type="nucleotide sequence ID" value="NZ_JARMQG010000242.1"/>
</dbReference>
<keyword evidence="2" id="KW-1185">Reference proteome</keyword>
<organism evidence="1 2">
    <name type="scientific">Bacillus xiapuensis</name>
    <dbReference type="NCBI Taxonomy" id="2014075"/>
    <lineage>
        <taxon>Bacteria</taxon>
        <taxon>Bacillati</taxon>
        <taxon>Bacillota</taxon>
        <taxon>Bacilli</taxon>
        <taxon>Bacillales</taxon>
        <taxon>Bacillaceae</taxon>
        <taxon>Bacillus</taxon>
    </lineage>
</organism>
<name>A0ABU6NEM8_9BACI</name>
<evidence type="ECO:0000313" key="2">
    <source>
        <dbReference type="Proteomes" id="UP001330749"/>
    </source>
</evidence>
<gene>
    <name evidence="1" type="ORF">P4447_16040</name>
</gene>
<protein>
    <submittedName>
        <fullName evidence="1">Uncharacterized protein</fullName>
    </submittedName>
</protein>